<dbReference type="InParanoid" id="A0A136IJ72"/>
<sequence>MRDDDYDLILPDAMLSDDIGLTILESKVFRLLYSANFNENSDTALLGDICELEDELETWRMRQAILAIASARWSRTRQASSKRSTMQMHRTKITFEHHDRTDTMHGATS</sequence>
<reference evidence="3" key="1">
    <citation type="submission" date="2016-02" db="EMBL/GenBank/DDBJ databases">
        <title>Draft genome sequence of Microdochium bolleyi, a fungal endophyte of beachgrass.</title>
        <authorList>
            <consortium name="DOE Joint Genome Institute"/>
            <person name="David A.S."/>
            <person name="May G."/>
            <person name="Haridas S."/>
            <person name="Lim J."/>
            <person name="Wang M."/>
            <person name="Labutti K."/>
            <person name="Lipzen A."/>
            <person name="Barry K."/>
            <person name="Grigoriev I.V."/>
        </authorList>
    </citation>
    <scope>NUCLEOTIDE SEQUENCE [LARGE SCALE GENOMIC DNA]</scope>
    <source>
        <strain evidence="3">J235TASD1</strain>
    </source>
</reference>
<evidence type="ECO:0000313" key="3">
    <source>
        <dbReference type="Proteomes" id="UP000070501"/>
    </source>
</evidence>
<feature type="compositionally biased region" description="Basic and acidic residues" evidence="1">
    <location>
        <begin position="93"/>
        <end position="103"/>
    </location>
</feature>
<dbReference type="OrthoDB" id="4116913at2759"/>
<dbReference type="EMBL" id="KQ964302">
    <property type="protein sequence ID" value="KXJ85020.1"/>
    <property type="molecule type" value="Genomic_DNA"/>
</dbReference>
<keyword evidence="3" id="KW-1185">Reference proteome</keyword>
<protein>
    <submittedName>
        <fullName evidence="2">Uncharacterized protein</fullName>
    </submittedName>
</protein>
<organism evidence="2 3">
    <name type="scientific">Microdochium bolleyi</name>
    <dbReference type="NCBI Taxonomy" id="196109"/>
    <lineage>
        <taxon>Eukaryota</taxon>
        <taxon>Fungi</taxon>
        <taxon>Dikarya</taxon>
        <taxon>Ascomycota</taxon>
        <taxon>Pezizomycotina</taxon>
        <taxon>Sordariomycetes</taxon>
        <taxon>Xylariomycetidae</taxon>
        <taxon>Xylariales</taxon>
        <taxon>Microdochiaceae</taxon>
        <taxon>Microdochium</taxon>
    </lineage>
</organism>
<dbReference type="Proteomes" id="UP000070501">
    <property type="component" value="Unassembled WGS sequence"/>
</dbReference>
<feature type="compositionally biased region" description="Polar residues" evidence="1">
    <location>
        <begin position="78"/>
        <end position="88"/>
    </location>
</feature>
<feature type="region of interest" description="Disordered" evidence="1">
    <location>
        <begin position="78"/>
        <end position="109"/>
    </location>
</feature>
<name>A0A136IJ72_9PEZI</name>
<accession>A0A136IJ72</accession>
<gene>
    <name evidence="2" type="ORF">Micbo1qcDRAFT_181176</name>
</gene>
<proteinExistence type="predicted"/>
<dbReference type="AlphaFoldDB" id="A0A136IJ72"/>
<evidence type="ECO:0000256" key="1">
    <source>
        <dbReference type="SAM" id="MobiDB-lite"/>
    </source>
</evidence>
<evidence type="ECO:0000313" key="2">
    <source>
        <dbReference type="EMBL" id="KXJ85020.1"/>
    </source>
</evidence>